<dbReference type="Pfam" id="PF01765">
    <property type="entry name" value="RRF"/>
    <property type="match status" value="1"/>
</dbReference>
<dbReference type="RefSeq" id="WP_237978558.1">
    <property type="nucleotide sequence ID" value="NZ_JAKNCT010000006.1"/>
</dbReference>
<proteinExistence type="inferred from homology"/>
<evidence type="ECO:0000256" key="1">
    <source>
        <dbReference type="ARBA" id="ARBA00005912"/>
    </source>
</evidence>
<evidence type="ECO:0000256" key="3">
    <source>
        <dbReference type="HAMAP-Rule" id="MF_00040"/>
    </source>
</evidence>
<dbReference type="InterPro" id="IPR002661">
    <property type="entry name" value="Ribosome_recyc_fac"/>
</dbReference>
<accession>A0ABS9MQU8</accession>
<dbReference type="HAMAP" id="MF_00040">
    <property type="entry name" value="RRF"/>
    <property type="match status" value="1"/>
</dbReference>
<dbReference type="PANTHER" id="PTHR20982:SF3">
    <property type="entry name" value="MITOCHONDRIAL RIBOSOME RECYCLING FACTOR PSEUDO 1"/>
    <property type="match status" value="1"/>
</dbReference>
<protein>
    <recommendedName>
        <fullName evidence="3">Ribosome-recycling factor</fullName>
        <shortName evidence="3">RRF</shortName>
    </recommendedName>
    <alternativeName>
        <fullName evidence="3">Ribosome-releasing factor</fullName>
    </alternativeName>
</protein>
<dbReference type="SUPFAM" id="SSF55194">
    <property type="entry name" value="Ribosome recycling factor, RRF"/>
    <property type="match status" value="1"/>
</dbReference>
<reference evidence="5 6" key="1">
    <citation type="submission" date="2022-02" db="EMBL/GenBank/DDBJ databases">
        <title>Mesosutterella porci, a novel member of the family Sutterellaceae from pig feces.</title>
        <authorList>
            <person name="Wylensek D."/>
            <person name="Clavel T."/>
        </authorList>
    </citation>
    <scope>NUCLEOTIDE SEQUENCE [LARGE SCALE GENOMIC DNA]</scope>
    <source>
        <strain evidence="6">oilRF-744-wt-GAM-9</strain>
    </source>
</reference>
<dbReference type="EMBL" id="JAKNCT010000006">
    <property type="protein sequence ID" value="MCG5030902.1"/>
    <property type="molecule type" value="Genomic_DNA"/>
</dbReference>
<comment type="function">
    <text evidence="3">Responsible for the release of ribosomes from messenger RNA at the termination of protein biosynthesis. May increase the efficiency of translation by recycling ribosomes from one round of translation to another.</text>
</comment>
<keyword evidence="2 3" id="KW-0648">Protein biosynthesis</keyword>
<comment type="similarity">
    <text evidence="1 3">Belongs to the RRF family.</text>
</comment>
<comment type="subcellular location">
    <subcellularLocation>
        <location evidence="3">Cytoplasm</location>
    </subcellularLocation>
</comment>
<organism evidence="5 6">
    <name type="scientific">Mesosutterella porci</name>
    <dbReference type="NCBI Taxonomy" id="2915351"/>
    <lineage>
        <taxon>Bacteria</taxon>
        <taxon>Pseudomonadati</taxon>
        <taxon>Pseudomonadota</taxon>
        <taxon>Betaproteobacteria</taxon>
        <taxon>Burkholderiales</taxon>
        <taxon>Sutterellaceae</taxon>
        <taxon>Mesosutterella</taxon>
    </lineage>
</organism>
<evidence type="ECO:0000313" key="5">
    <source>
        <dbReference type="EMBL" id="MCG5030902.1"/>
    </source>
</evidence>
<dbReference type="Proteomes" id="UP001297600">
    <property type="component" value="Unassembled WGS sequence"/>
</dbReference>
<evidence type="ECO:0000259" key="4">
    <source>
        <dbReference type="Pfam" id="PF01765"/>
    </source>
</evidence>
<dbReference type="Gene3D" id="1.10.132.20">
    <property type="entry name" value="Ribosome-recycling factor"/>
    <property type="match status" value="1"/>
</dbReference>
<dbReference type="NCBIfam" id="TIGR00496">
    <property type="entry name" value="frr"/>
    <property type="match status" value="1"/>
</dbReference>
<sequence>MATIQEIRTQAEHKMQRSVEGIREEFRKIRTGRASTGLLDSISVDYYGVRTPLNQCATVNVADARTLTVQPFDRSLVKAIEKAILESDLGLNPATTGTMIRIPLPPLTEERRREITKVVRRIAEEGKIAVRNVRRDANEAVKKMLKDKEISEDEARGSDNDIQKLTDKYIDLVDTATEEKEKEVMTV</sequence>
<gene>
    <name evidence="3 5" type="primary">frr</name>
    <name evidence="5" type="ORF">MAF45_05515</name>
</gene>
<comment type="caution">
    <text evidence="5">The sequence shown here is derived from an EMBL/GenBank/DDBJ whole genome shotgun (WGS) entry which is preliminary data.</text>
</comment>
<dbReference type="Gene3D" id="3.30.1360.40">
    <property type="match status" value="1"/>
</dbReference>
<dbReference type="CDD" id="cd00520">
    <property type="entry name" value="RRF"/>
    <property type="match status" value="1"/>
</dbReference>
<dbReference type="InterPro" id="IPR023584">
    <property type="entry name" value="Ribosome_recyc_fac_dom"/>
</dbReference>
<keyword evidence="3" id="KW-0963">Cytoplasm</keyword>
<evidence type="ECO:0000313" key="6">
    <source>
        <dbReference type="Proteomes" id="UP001297600"/>
    </source>
</evidence>
<keyword evidence="6" id="KW-1185">Reference proteome</keyword>
<dbReference type="InterPro" id="IPR036191">
    <property type="entry name" value="RRF_sf"/>
</dbReference>
<evidence type="ECO:0000256" key="2">
    <source>
        <dbReference type="ARBA" id="ARBA00022917"/>
    </source>
</evidence>
<name>A0ABS9MQU8_9BURK</name>
<feature type="domain" description="Ribosome recycling factor" evidence="4">
    <location>
        <begin position="23"/>
        <end position="185"/>
    </location>
</feature>
<dbReference type="PANTHER" id="PTHR20982">
    <property type="entry name" value="RIBOSOME RECYCLING FACTOR"/>
    <property type="match status" value="1"/>
</dbReference>